<dbReference type="Proteomes" id="UP000316621">
    <property type="component" value="Chromosome 1"/>
</dbReference>
<evidence type="ECO:0000256" key="2">
    <source>
        <dbReference type="ARBA" id="ARBA00022448"/>
    </source>
</evidence>
<dbReference type="PANTHER" id="PTHR23316">
    <property type="entry name" value="IMPORTIN ALPHA"/>
    <property type="match status" value="1"/>
</dbReference>
<dbReference type="InterPro" id="IPR000225">
    <property type="entry name" value="Armadillo"/>
</dbReference>
<keyword evidence="3" id="KW-0653">Protein transport</keyword>
<keyword evidence="5" id="KW-1185">Reference proteome</keyword>
<dbReference type="STRING" id="3469.A0A4Y7IEE9"/>
<gene>
    <name evidence="4" type="ORF">C5167_039013</name>
</gene>
<keyword evidence="2" id="KW-0813">Transport</keyword>
<evidence type="ECO:0000313" key="5">
    <source>
        <dbReference type="Proteomes" id="UP000316621"/>
    </source>
</evidence>
<evidence type="ECO:0000313" key="4">
    <source>
        <dbReference type="EMBL" id="RZC46072.1"/>
    </source>
</evidence>
<evidence type="ECO:0000256" key="3">
    <source>
        <dbReference type="ARBA" id="ARBA00022927"/>
    </source>
</evidence>
<accession>A0A4Y7IEE9</accession>
<evidence type="ECO:0008006" key="6">
    <source>
        <dbReference type="Google" id="ProtNLM"/>
    </source>
</evidence>
<evidence type="ECO:0000256" key="1">
    <source>
        <dbReference type="ARBA" id="ARBA00010394"/>
    </source>
</evidence>
<dbReference type="Gramene" id="RZC46072">
    <property type="protein sequence ID" value="RZC46072"/>
    <property type="gene ID" value="C5167_039013"/>
</dbReference>
<comment type="similarity">
    <text evidence="1">Belongs to the importin alpha family.</text>
</comment>
<sequence length="97" mass="10728">MRENESEKLRDPPIDKVIKAGVVPRFVGFLARNDPPQLQFEAAWVLTNIAAGTSEHTQVVIQHSAVPTLVQLLSSGNADLREQVYINVLSLSYKLTS</sequence>
<dbReference type="EMBL" id="CM010715">
    <property type="protein sequence ID" value="RZC46072.1"/>
    <property type="molecule type" value="Genomic_DNA"/>
</dbReference>
<dbReference type="InterPro" id="IPR016024">
    <property type="entry name" value="ARM-type_fold"/>
</dbReference>
<dbReference type="GO" id="GO:0015031">
    <property type="term" value="P:protein transport"/>
    <property type="evidence" value="ECO:0007669"/>
    <property type="project" value="UniProtKB-KW"/>
</dbReference>
<dbReference type="SUPFAM" id="SSF48371">
    <property type="entry name" value="ARM repeat"/>
    <property type="match status" value="1"/>
</dbReference>
<dbReference type="Pfam" id="PF00514">
    <property type="entry name" value="Arm"/>
    <property type="match status" value="2"/>
</dbReference>
<dbReference type="OMA" id="KRVEVAW"/>
<dbReference type="SMART" id="SM00185">
    <property type="entry name" value="ARM"/>
    <property type="match status" value="2"/>
</dbReference>
<dbReference type="AlphaFoldDB" id="A0A4Y7IEE9"/>
<proteinExistence type="inferred from homology"/>
<dbReference type="Gene3D" id="1.25.10.10">
    <property type="entry name" value="Leucine-rich Repeat Variant"/>
    <property type="match status" value="1"/>
</dbReference>
<dbReference type="InterPro" id="IPR011989">
    <property type="entry name" value="ARM-like"/>
</dbReference>
<organism evidence="4 5">
    <name type="scientific">Papaver somniferum</name>
    <name type="common">Opium poppy</name>
    <dbReference type="NCBI Taxonomy" id="3469"/>
    <lineage>
        <taxon>Eukaryota</taxon>
        <taxon>Viridiplantae</taxon>
        <taxon>Streptophyta</taxon>
        <taxon>Embryophyta</taxon>
        <taxon>Tracheophyta</taxon>
        <taxon>Spermatophyta</taxon>
        <taxon>Magnoliopsida</taxon>
        <taxon>Ranunculales</taxon>
        <taxon>Papaveraceae</taxon>
        <taxon>Papaveroideae</taxon>
        <taxon>Papaver</taxon>
    </lineage>
</organism>
<reference evidence="4 5" key="1">
    <citation type="journal article" date="2018" name="Science">
        <title>The opium poppy genome and morphinan production.</title>
        <authorList>
            <person name="Guo L."/>
            <person name="Winzer T."/>
            <person name="Yang X."/>
            <person name="Li Y."/>
            <person name="Ning Z."/>
            <person name="He Z."/>
            <person name="Teodor R."/>
            <person name="Lu Y."/>
            <person name="Bowser T.A."/>
            <person name="Graham I.A."/>
            <person name="Ye K."/>
        </authorList>
    </citation>
    <scope>NUCLEOTIDE SEQUENCE [LARGE SCALE GENOMIC DNA]</scope>
    <source>
        <strain evidence="5">cv. HN1</strain>
        <tissue evidence="4">Leaves</tissue>
    </source>
</reference>
<protein>
    <recommendedName>
        <fullName evidence="6">IBB domain-containing protein</fullName>
    </recommendedName>
</protein>
<name>A0A4Y7IEE9_PAPSO</name>